<gene>
    <name evidence="1" type="ORF">RFI_39164</name>
</gene>
<dbReference type="AlphaFoldDB" id="X6LB42"/>
<dbReference type="Proteomes" id="UP000023152">
    <property type="component" value="Unassembled WGS sequence"/>
</dbReference>
<keyword evidence="2" id="KW-1185">Reference proteome</keyword>
<reference evidence="1 2" key="1">
    <citation type="journal article" date="2013" name="Curr. Biol.">
        <title>The Genome of the Foraminiferan Reticulomyxa filosa.</title>
        <authorList>
            <person name="Glockner G."/>
            <person name="Hulsmann N."/>
            <person name="Schleicher M."/>
            <person name="Noegel A.A."/>
            <person name="Eichinger L."/>
            <person name="Gallinger C."/>
            <person name="Pawlowski J."/>
            <person name="Sierra R."/>
            <person name="Euteneuer U."/>
            <person name="Pillet L."/>
            <person name="Moustafa A."/>
            <person name="Platzer M."/>
            <person name="Groth M."/>
            <person name="Szafranski K."/>
            <person name="Schliwa M."/>
        </authorList>
    </citation>
    <scope>NUCLEOTIDE SEQUENCE [LARGE SCALE GENOMIC DNA]</scope>
</reference>
<evidence type="ECO:0000313" key="1">
    <source>
        <dbReference type="EMBL" id="ETN98346.1"/>
    </source>
</evidence>
<protein>
    <submittedName>
        <fullName evidence="1">Uncharacterized protein</fullName>
    </submittedName>
</protein>
<comment type="caution">
    <text evidence="1">The sequence shown here is derived from an EMBL/GenBank/DDBJ whole genome shotgun (WGS) entry which is preliminary data.</text>
</comment>
<accession>X6LB42</accession>
<sequence length="124" mass="14493">NTYKDNLLMRLLLKILTKLNDKKMYLFVTHLKYPNGNENTLMNKENSNNCIWKTDNDTDIQLLAFGLMIFNPCIQLSCDDNNINFGILNELIKYHDEQAIHGNFQLINPNGLMIILTMIFHIFV</sequence>
<dbReference type="EMBL" id="ASPP01046940">
    <property type="protein sequence ID" value="ETN98346.1"/>
    <property type="molecule type" value="Genomic_DNA"/>
</dbReference>
<evidence type="ECO:0000313" key="2">
    <source>
        <dbReference type="Proteomes" id="UP000023152"/>
    </source>
</evidence>
<feature type="non-terminal residue" evidence="1">
    <location>
        <position position="1"/>
    </location>
</feature>
<name>X6LB42_RETFI</name>
<organism evidence="1 2">
    <name type="scientific">Reticulomyxa filosa</name>
    <dbReference type="NCBI Taxonomy" id="46433"/>
    <lineage>
        <taxon>Eukaryota</taxon>
        <taxon>Sar</taxon>
        <taxon>Rhizaria</taxon>
        <taxon>Retaria</taxon>
        <taxon>Foraminifera</taxon>
        <taxon>Monothalamids</taxon>
        <taxon>Reticulomyxidae</taxon>
        <taxon>Reticulomyxa</taxon>
    </lineage>
</organism>
<proteinExistence type="predicted"/>